<gene>
    <name evidence="1" type="ORF">SAMN05445060_2757</name>
</gene>
<evidence type="ECO:0000313" key="1">
    <source>
        <dbReference type="EMBL" id="SIS11681.1"/>
    </source>
</evidence>
<dbReference type="Proteomes" id="UP000186218">
    <property type="component" value="Unassembled WGS sequence"/>
</dbReference>
<dbReference type="AlphaFoldDB" id="A0A1N7GGH1"/>
<evidence type="ECO:0000313" key="2">
    <source>
        <dbReference type="Proteomes" id="UP000186218"/>
    </source>
</evidence>
<accession>A0A1N7GGH1</accession>
<dbReference type="EMBL" id="FTNT01000008">
    <property type="protein sequence ID" value="SIS11681.1"/>
    <property type="molecule type" value="Genomic_DNA"/>
</dbReference>
<organism evidence="1 2">
    <name type="scientific">Williamsia sterculiae</name>
    <dbReference type="NCBI Taxonomy" id="1344003"/>
    <lineage>
        <taxon>Bacteria</taxon>
        <taxon>Bacillati</taxon>
        <taxon>Actinomycetota</taxon>
        <taxon>Actinomycetes</taxon>
        <taxon>Mycobacteriales</taxon>
        <taxon>Nocardiaceae</taxon>
        <taxon>Williamsia</taxon>
    </lineage>
</organism>
<protein>
    <submittedName>
        <fullName evidence="1">Uncharacterized protein</fullName>
    </submittedName>
</protein>
<dbReference type="STRING" id="1344003.SAMN05445060_2757"/>
<keyword evidence="2" id="KW-1185">Reference proteome</keyword>
<reference evidence="1 2" key="1">
    <citation type="submission" date="2017-01" db="EMBL/GenBank/DDBJ databases">
        <authorList>
            <person name="Mah S.A."/>
            <person name="Swanson W.J."/>
            <person name="Moy G.W."/>
            <person name="Vacquier V.D."/>
        </authorList>
    </citation>
    <scope>NUCLEOTIDE SEQUENCE [LARGE SCALE GENOMIC DNA]</scope>
    <source>
        <strain evidence="1 2">CPCC 203464</strain>
    </source>
</reference>
<name>A0A1N7GGH1_9NOCA</name>
<proteinExistence type="predicted"/>
<sequence>MFYCGGVEMPPIKGDLGQPRRKVFYKVGHKAVLIDLGALYPRVAHHSGRYHPKGLQVDKVVTGVLTGWHLSEWGHWYGRVTYTVAAGVWEEQVTHWVPAWVLRPVKDTHG</sequence>